<sequence>MKKPKPHLTRHFKKNKGNNFLKLILLPSIGLVSIGLGFYGLQHLPWHWQLFIKWLFRQGDVTSIPEKFYPELNYLCYTQNGKGLVSSYEASQELAYSLGKFKCQLSEDKNYWIIHDTYTFSHPDEASPGSLLAIVLVSIVGVDYSYNIDAIIPILK</sequence>
<evidence type="ECO:0000313" key="3">
    <source>
        <dbReference type="Proteomes" id="UP000002384"/>
    </source>
</evidence>
<dbReference type="KEGG" id="cyc:PCC7424_0931"/>
<protein>
    <submittedName>
        <fullName evidence="2">Uncharacterized protein</fullName>
    </submittedName>
</protein>
<dbReference type="STRING" id="65393.PCC7424_0931"/>
<accession>B7KII1</accession>
<keyword evidence="3" id="KW-1185">Reference proteome</keyword>
<keyword evidence="1" id="KW-0812">Transmembrane</keyword>
<evidence type="ECO:0000256" key="1">
    <source>
        <dbReference type="SAM" id="Phobius"/>
    </source>
</evidence>
<dbReference type="RefSeq" id="WP_012598334.1">
    <property type="nucleotide sequence ID" value="NC_011729.1"/>
</dbReference>
<reference evidence="3" key="1">
    <citation type="journal article" date="2011" name="MBio">
        <title>Novel metabolic attributes of the genus Cyanothece, comprising a group of unicellular nitrogen-fixing Cyanobacteria.</title>
        <authorList>
            <person name="Bandyopadhyay A."/>
            <person name="Elvitigala T."/>
            <person name="Welsh E."/>
            <person name="Stockel J."/>
            <person name="Liberton M."/>
            <person name="Min H."/>
            <person name="Sherman L.A."/>
            <person name="Pakrasi H.B."/>
        </authorList>
    </citation>
    <scope>NUCLEOTIDE SEQUENCE [LARGE SCALE GENOMIC DNA]</scope>
    <source>
        <strain evidence="3">PCC 7424</strain>
    </source>
</reference>
<proteinExistence type="predicted"/>
<dbReference type="HOGENOM" id="CLU_142132_0_0_3"/>
<dbReference type="Proteomes" id="UP000002384">
    <property type="component" value="Chromosome"/>
</dbReference>
<keyword evidence="1" id="KW-0472">Membrane</keyword>
<keyword evidence="1" id="KW-1133">Transmembrane helix</keyword>
<dbReference type="eggNOG" id="ENOG503491Q">
    <property type="taxonomic scope" value="Bacteria"/>
</dbReference>
<evidence type="ECO:0000313" key="2">
    <source>
        <dbReference type="EMBL" id="ACK69387.1"/>
    </source>
</evidence>
<gene>
    <name evidence="2" type="ordered locus">PCC7424_0931</name>
</gene>
<organism evidence="2 3">
    <name type="scientific">Gloeothece citriformis (strain PCC 7424)</name>
    <name type="common">Cyanothece sp. (strain PCC 7424)</name>
    <dbReference type="NCBI Taxonomy" id="65393"/>
    <lineage>
        <taxon>Bacteria</taxon>
        <taxon>Bacillati</taxon>
        <taxon>Cyanobacteriota</taxon>
        <taxon>Cyanophyceae</taxon>
        <taxon>Oscillatoriophycideae</taxon>
        <taxon>Chroococcales</taxon>
        <taxon>Aphanothecaceae</taxon>
        <taxon>Gloeothece</taxon>
        <taxon>Gloeothece citriformis</taxon>
    </lineage>
</organism>
<dbReference type="EMBL" id="CP001291">
    <property type="protein sequence ID" value="ACK69387.1"/>
    <property type="molecule type" value="Genomic_DNA"/>
</dbReference>
<feature type="transmembrane region" description="Helical" evidence="1">
    <location>
        <begin position="126"/>
        <end position="146"/>
    </location>
</feature>
<name>B7KII1_GLOC7</name>
<feature type="transmembrane region" description="Helical" evidence="1">
    <location>
        <begin position="20"/>
        <end position="41"/>
    </location>
</feature>
<dbReference type="AlphaFoldDB" id="B7KII1"/>